<feature type="compositionally biased region" description="Low complexity" evidence="2">
    <location>
        <begin position="99"/>
        <end position="110"/>
    </location>
</feature>
<feature type="transmembrane region" description="Helical" evidence="3">
    <location>
        <begin position="356"/>
        <end position="376"/>
    </location>
</feature>
<keyword evidence="3" id="KW-1133">Transmembrane helix</keyword>
<gene>
    <name evidence="5" type="ORF">N4264_18565</name>
</gene>
<evidence type="ECO:0000313" key="5">
    <source>
        <dbReference type="EMBL" id="UXI66739.1"/>
    </source>
</evidence>
<reference evidence="5" key="1">
    <citation type="submission" date="2022-09" db="EMBL/GenBank/DDBJ databases">
        <title>Tahibacter sp. nov., isolated from a fresh water.</title>
        <authorList>
            <person name="Baek J.H."/>
            <person name="Lee J.K."/>
            <person name="Kim J.M."/>
            <person name="Jeon C.O."/>
        </authorList>
    </citation>
    <scope>NUCLEOTIDE SEQUENCE</scope>
    <source>
        <strain evidence="5">W38</strain>
    </source>
</reference>
<accession>A0ABY6B9N5</accession>
<feature type="region of interest" description="Disordered" evidence="2">
    <location>
        <begin position="52"/>
        <end position="133"/>
    </location>
</feature>
<keyword evidence="6" id="KW-1185">Reference proteome</keyword>
<dbReference type="PROSITE" id="PS50076">
    <property type="entry name" value="DNAJ_2"/>
    <property type="match status" value="1"/>
</dbReference>
<feature type="transmembrane region" description="Helical" evidence="3">
    <location>
        <begin position="469"/>
        <end position="487"/>
    </location>
</feature>
<evidence type="ECO:0000313" key="6">
    <source>
        <dbReference type="Proteomes" id="UP001064632"/>
    </source>
</evidence>
<organism evidence="5 6">
    <name type="scientific">Tahibacter amnicola</name>
    <dbReference type="NCBI Taxonomy" id="2976241"/>
    <lineage>
        <taxon>Bacteria</taxon>
        <taxon>Pseudomonadati</taxon>
        <taxon>Pseudomonadota</taxon>
        <taxon>Gammaproteobacteria</taxon>
        <taxon>Lysobacterales</taxon>
        <taxon>Rhodanobacteraceae</taxon>
        <taxon>Tahibacter</taxon>
    </lineage>
</organism>
<keyword evidence="3" id="KW-0812">Transmembrane</keyword>
<dbReference type="RefSeq" id="WP_261693719.1">
    <property type="nucleotide sequence ID" value="NZ_CP104694.1"/>
</dbReference>
<protein>
    <submittedName>
        <fullName evidence="5">J domain-containing protein</fullName>
    </submittedName>
</protein>
<proteinExistence type="predicted"/>
<sequence length="499" mass="54080">MQFLQFLGLDASADERTIRRAYAVRLKRTRPDEDPQGFQRLHEAYQAALRWSRERMDDVPDSTDDEEEADDASTSPGVARIPHETLPAASAQHTRLAQSTSSGPTPSTSPADGIDVDGLAAPPPAPEAADEASGRSFDFGAYFDDLRYLGNAGDAQAMADWLNGQPVLWSLQAKAAIGQVTIRAIREHGAPMPRQCYDVLLRFFGFDQVLGTQDAMMLKWLGDNAHVRWCLTSPSQEPIVALTGLSTYANRPLSESAYLRGLLARPFTWATVLTAGLRPFMPSRTRRFLLALGGGLQYPLSPPLDTRQIGFWLRAGDTDEMSPQRLAIGASRAGLLTVCLLLLALIYPILPAKPMVAFIGVLGVAFVGGWAALALWSGVTQWQNAPQSPHETGWQAALRLAFIPLLAGTGALATHSGAPELAAGILAFGLAVAIVRFRRRAGYGTFHLSVWMLFLLIPLARVLAGLGAFLYFMADAGAAVVLAIWAVDAWKHRLRARTA</sequence>
<feature type="transmembrane region" description="Helical" evidence="3">
    <location>
        <begin position="333"/>
        <end position="350"/>
    </location>
</feature>
<evidence type="ECO:0000256" key="1">
    <source>
        <dbReference type="ARBA" id="ARBA00023186"/>
    </source>
</evidence>
<feature type="transmembrane region" description="Helical" evidence="3">
    <location>
        <begin position="421"/>
        <end position="437"/>
    </location>
</feature>
<name>A0ABY6B9N5_9GAMM</name>
<keyword evidence="1" id="KW-0143">Chaperone</keyword>
<dbReference type="InterPro" id="IPR036869">
    <property type="entry name" value="J_dom_sf"/>
</dbReference>
<dbReference type="InterPro" id="IPR001623">
    <property type="entry name" value="DnaJ_domain"/>
</dbReference>
<evidence type="ECO:0000259" key="4">
    <source>
        <dbReference type="PROSITE" id="PS50076"/>
    </source>
</evidence>
<feature type="compositionally biased region" description="Acidic residues" evidence="2">
    <location>
        <begin position="59"/>
        <end position="71"/>
    </location>
</feature>
<evidence type="ECO:0000256" key="2">
    <source>
        <dbReference type="SAM" id="MobiDB-lite"/>
    </source>
</evidence>
<dbReference type="Proteomes" id="UP001064632">
    <property type="component" value="Chromosome"/>
</dbReference>
<feature type="domain" description="J" evidence="4">
    <location>
        <begin position="2"/>
        <end position="60"/>
    </location>
</feature>
<feature type="transmembrane region" description="Helical" evidence="3">
    <location>
        <begin position="444"/>
        <end position="463"/>
    </location>
</feature>
<evidence type="ECO:0000256" key="3">
    <source>
        <dbReference type="SAM" id="Phobius"/>
    </source>
</evidence>
<keyword evidence="3" id="KW-0472">Membrane</keyword>
<dbReference type="EMBL" id="CP104694">
    <property type="protein sequence ID" value="UXI66739.1"/>
    <property type="molecule type" value="Genomic_DNA"/>
</dbReference>
<dbReference type="SUPFAM" id="SSF46565">
    <property type="entry name" value="Chaperone J-domain"/>
    <property type="match status" value="1"/>
</dbReference>